<comment type="caution">
    <text evidence="2">The sequence shown here is derived from an EMBL/GenBank/DDBJ whole genome shotgun (WGS) entry which is preliminary data.</text>
</comment>
<keyword evidence="1" id="KW-0732">Signal</keyword>
<dbReference type="Proteomes" id="UP000253303">
    <property type="component" value="Unassembled WGS sequence"/>
</dbReference>
<name>A0A366LP76_9ACTN</name>
<sequence>MRSIRKSTMLAASIAAGLLTILPAGVANAAPAGETYPECELFFDQPSVVDGKVRFTGGAKCASDTSANVGWLLVWLTPHHDAPYKEAVGEKRGRAKTLTANSTVPCVSGNYQGSVFATVTGDKGVEHLKVDTTVPITC</sequence>
<evidence type="ECO:0000313" key="2">
    <source>
        <dbReference type="EMBL" id="RBQ15084.1"/>
    </source>
</evidence>
<proteinExistence type="predicted"/>
<accession>A0A366LP76</accession>
<dbReference type="RefSeq" id="WP_113985569.1">
    <property type="nucleotide sequence ID" value="NZ_QMEY01000026.1"/>
</dbReference>
<evidence type="ECO:0000256" key="1">
    <source>
        <dbReference type="SAM" id="SignalP"/>
    </source>
</evidence>
<protein>
    <recommendedName>
        <fullName evidence="4">Secreted protein</fullName>
    </recommendedName>
</protein>
<reference evidence="2 3" key="1">
    <citation type="submission" date="2018-06" db="EMBL/GenBank/DDBJ databases">
        <title>Sphaerisporangium craniellae sp. nov., isolated from a marine sponge in the South China Sea.</title>
        <authorList>
            <person name="Li L."/>
        </authorList>
    </citation>
    <scope>NUCLEOTIDE SEQUENCE [LARGE SCALE GENOMIC DNA]</scope>
    <source>
        <strain evidence="2 3">LHW63015</strain>
    </source>
</reference>
<feature type="chain" id="PRO_5016918851" description="Secreted protein" evidence="1">
    <location>
        <begin position="30"/>
        <end position="138"/>
    </location>
</feature>
<feature type="signal peptide" evidence="1">
    <location>
        <begin position="1"/>
        <end position="29"/>
    </location>
</feature>
<organism evidence="2 3">
    <name type="scientific">Spongiactinospora rosea</name>
    <dbReference type="NCBI Taxonomy" id="2248750"/>
    <lineage>
        <taxon>Bacteria</taxon>
        <taxon>Bacillati</taxon>
        <taxon>Actinomycetota</taxon>
        <taxon>Actinomycetes</taxon>
        <taxon>Streptosporangiales</taxon>
        <taxon>Streptosporangiaceae</taxon>
        <taxon>Spongiactinospora</taxon>
    </lineage>
</organism>
<gene>
    <name evidence="2" type="ORF">DP939_37420</name>
</gene>
<keyword evidence="3" id="KW-1185">Reference proteome</keyword>
<dbReference type="AlphaFoldDB" id="A0A366LP76"/>
<evidence type="ECO:0000313" key="3">
    <source>
        <dbReference type="Proteomes" id="UP000253303"/>
    </source>
</evidence>
<dbReference type="EMBL" id="QMEY01000026">
    <property type="protein sequence ID" value="RBQ15084.1"/>
    <property type="molecule type" value="Genomic_DNA"/>
</dbReference>
<evidence type="ECO:0008006" key="4">
    <source>
        <dbReference type="Google" id="ProtNLM"/>
    </source>
</evidence>